<dbReference type="EMBL" id="JAAMOZ010000001">
    <property type="protein sequence ID" value="NIH55393.1"/>
    <property type="molecule type" value="Genomic_DNA"/>
</dbReference>
<proteinExistence type="predicted"/>
<dbReference type="PROSITE" id="PS51257">
    <property type="entry name" value="PROKAR_LIPOPROTEIN"/>
    <property type="match status" value="1"/>
</dbReference>
<dbReference type="PANTHER" id="PTHR35271:SF1">
    <property type="entry name" value="ABC TRANSPORTER, SUBSTRATE-BINDING LIPOPROTEIN"/>
    <property type="match status" value="1"/>
</dbReference>
<accession>A0ABX0SAG5</accession>
<dbReference type="CDD" id="cd06325">
    <property type="entry name" value="PBP1_ABC_unchar_transporter"/>
    <property type="match status" value="1"/>
</dbReference>
<dbReference type="RefSeq" id="WP_243863435.1">
    <property type="nucleotide sequence ID" value="NZ_BAAAOO010000018.1"/>
</dbReference>
<evidence type="ECO:0000313" key="3">
    <source>
        <dbReference type="Proteomes" id="UP000749311"/>
    </source>
</evidence>
<protein>
    <submittedName>
        <fullName evidence="2">ABC transport system substrate-binding protein</fullName>
    </submittedName>
</protein>
<feature type="signal peptide" evidence="1">
    <location>
        <begin position="1"/>
        <end position="20"/>
    </location>
</feature>
<comment type="caution">
    <text evidence="2">The sequence shown here is derived from an EMBL/GenBank/DDBJ whole genome shotgun (WGS) entry which is preliminary data.</text>
</comment>
<dbReference type="Gene3D" id="3.40.50.2300">
    <property type="match status" value="2"/>
</dbReference>
<evidence type="ECO:0000256" key="1">
    <source>
        <dbReference type="SAM" id="SignalP"/>
    </source>
</evidence>
<name>A0ABX0SAG5_9ACTN</name>
<sequence length="326" mass="33619">MTNPLRGMTALAIVGALALAGCGSDSSSGSSSSGTVYRIGITQIVSHPSLDAAREGFKQALADAGIEAEYDEQNAQGDQATATSIASKFASQDLDLVLAVATPTAQAAAQAIIDTPILFTAVTDPVAADLVDSNETPGGNITGTTDMNPVAEQIALVKRLNPDAKTVGILYSSGEVNSQVQVELAREAADEQGLTVVEKTITTTSEVLQAAQTLDVDAIYVPTDNNVVAGLDTVIQVAEDKQIPLIAGETDSVAKGALITYGLDYTELGRQTGEMAVKILTEGADPATLAVESQKTPKLVINTTAAERMGVTVPQDLLDEADETVS</sequence>
<gene>
    <name evidence="2" type="ORF">FB473_000038</name>
</gene>
<feature type="chain" id="PRO_5047425599" evidence="1">
    <location>
        <begin position="21"/>
        <end position="326"/>
    </location>
</feature>
<dbReference type="InterPro" id="IPR007487">
    <property type="entry name" value="ABC_transpt-TYRBP-like"/>
</dbReference>
<dbReference type="PANTHER" id="PTHR35271">
    <property type="entry name" value="ABC TRANSPORTER, SUBSTRATE-BINDING LIPOPROTEIN-RELATED"/>
    <property type="match status" value="1"/>
</dbReference>
<organism evidence="2 3">
    <name type="scientific">Brooklawnia cerclae</name>
    <dbReference type="NCBI Taxonomy" id="349934"/>
    <lineage>
        <taxon>Bacteria</taxon>
        <taxon>Bacillati</taxon>
        <taxon>Actinomycetota</taxon>
        <taxon>Actinomycetes</taxon>
        <taxon>Propionibacteriales</taxon>
        <taxon>Propionibacteriaceae</taxon>
        <taxon>Brooklawnia</taxon>
    </lineage>
</organism>
<dbReference type="Pfam" id="PF04392">
    <property type="entry name" value="ABC_sub_bind"/>
    <property type="match status" value="1"/>
</dbReference>
<dbReference type="Proteomes" id="UP000749311">
    <property type="component" value="Unassembled WGS sequence"/>
</dbReference>
<keyword evidence="3" id="KW-1185">Reference proteome</keyword>
<evidence type="ECO:0000313" key="2">
    <source>
        <dbReference type="EMBL" id="NIH55393.1"/>
    </source>
</evidence>
<reference evidence="2 3" key="1">
    <citation type="submission" date="2020-02" db="EMBL/GenBank/DDBJ databases">
        <title>Sequencing the genomes of 1000 actinobacteria strains.</title>
        <authorList>
            <person name="Klenk H.-P."/>
        </authorList>
    </citation>
    <scope>NUCLEOTIDE SEQUENCE [LARGE SCALE GENOMIC DNA]</scope>
    <source>
        <strain evidence="2 3">DSM 19609</strain>
    </source>
</reference>
<keyword evidence="1" id="KW-0732">Signal</keyword>
<dbReference type="SUPFAM" id="SSF53822">
    <property type="entry name" value="Periplasmic binding protein-like I"/>
    <property type="match status" value="1"/>
</dbReference>
<dbReference type="InterPro" id="IPR028082">
    <property type="entry name" value="Peripla_BP_I"/>
</dbReference>